<comment type="caution">
    <text evidence="1">The sequence shown here is derived from an EMBL/GenBank/DDBJ whole genome shotgun (WGS) entry which is preliminary data.</text>
</comment>
<dbReference type="OrthoDB" id="10250130at2759"/>
<dbReference type="Proteomes" id="UP000789831">
    <property type="component" value="Unassembled WGS sequence"/>
</dbReference>
<sequence>MTPIRFNPYHYNTTTTATTTTRCKLLHPTTSKRSHSLTSPSSQHLSPLKYNHLCHNPEPADCRLIIADINAKDCKDNDGLFHKKEFQQVFYAHKSNLIKKIPCFRRYFEKLDQTQSTTNLNCENNEKHQWQEIVVKIVQPELARFDEMLHWIETGDSKRWIVQGITVENYHIVVQNINLLELGWEAESICVGFRNAYHDWLAIRRRAEMAQHNLRKIEEIKKPMRLL</sequence>
<protein>
    <submittedName>
        <fullName evidence="1">5714_t:CDS:1</fullName>
    </submittedName>
</protein>
<dbReference type="EMBL" id="CAJVPL010000706">
    <property type="protein sequence ID" value="CAG8523010.1"/>
    <property type="molecule type" value="Genomic_DNA"/>
</dbReference>
<dbReference type="AlphaFoldDB" id="A0A9N9ABK9"/>
<name>A0A9N9ABK9_9GLOM</name>
<keyword evidence="2" id="KW-1185">Reference proteome</keyword>
<reference evidence="1" key="1">
    <citation type="submission" date="2021-06" db="EMBL/GenBank/DDBJ databases">
        <authorList>
            <person name="Kallberg Y."/>
            <person name="Tangrot J."/>
            <person name="Rosling A."/>
        </authorList>
    </citation>
    <scope>NUCLEOTIDE SEQUENCE</scope>
    <source>
        <strain evidence="1">MT106</strain>
    </source>
</reference>
<evidence type="ECO:0000313" key="1">
    <source>
        <dbReference type="EMBL" id="CAG8523010.1"/>
    </source>
</evidence>
<organism evidence="1 2">
    <name type="scientific">Ambispora gerdemannii</name>
    <dbReference type="NCBI Taxonomy" id="144530"/>
    <lineage>
        <taxon>Eukaryota</taxon>
        <taxon>Fungi</taxon>
        <taxon>Fungi incertae sedis</taxon>
        <taxon>Mucoromycota</taxon>
        <taxon>Glomeromycotina</taxon>
        <taxon>Glomeromycetes</taxon>
        <taxon>Archaeosporales</taxon>
        <taxon>Ambisporaceae</taxon>
        <taxon>Ambispora</taxon>
    </lineage>
</organism>
<proteinExistence type="predicted"/>
<evidence type="ECO:0000313" key="2">
    <source>
        <dbReference type="Proteomes" id="UP000789831"/>
    </source>
</evidence>
<gene>
    <name evidence="1" type="ORF">AGERDE_LOCUS5336</name>
</gene>
<accession>A0A9N9ABK9</accession>